<feature type="transmembrane region" description="Helical" evidence="5">
    <location>
        <begin position="298"/>
        <end position="316"/>
    </location>
</feature>
<evidence type="ECO:0000256" key="4">
    <source>
        <dbReference type="ARBA" id="ARBA00023180"/>
    </source>
</evidence>
<dbReference type="InterPro" id="IPR007110">
    <property type="entry name" value="Ig-like_dom"/>
</dbReference>
<evidence type="ECO:0000313" key="8">
    <source>
        <dbReference type="Proteomes" id="UP001230051"/>
    </source>
</evidence>
<proteinExistence type="predicted"/>
<dbReference type="Pfam" id="PF07686">
    <property type="entry name" value="V-set"/>
    <property type="match status" value="1"/>
</dbReference>
<keyword evidence="8" id="KW-1185">Reference proteome</keyword>
<dbReference type="PANTHER" id="PTHR12080">
    <property type="entry name" value="SIGNALING LYMPHOCYTIC ACTIVATION MOLECULE"/>
    <property type="match status" value="1"/>
</dbReference>
<keyword evidence="5" id="KW-1133">Transmembrane helix</keyword>
<dbReference type="Gene3D" id="2.60.40.10">
    <property type="entry name" value="Immunoglobulins"/>
    <property type="match status" value="2"/>
</dbReference>
<dbReference type="AlphaFoldDB" id="A0AAD8CDY7"/>
<evidence type="ECO:0000313" key="7">
    <source>
        <dbReference type="EMBL" id="KAK1129326.1"/>
    </source>
</evidence>
<evidence type="ECO:0000256" key="3">
    <source>
        <dbReference type="ARBA" id="ARBA00023136"/>
    </source>
</evidence>
<evidence type="ECO:0000256" key="5">
    <source>
        <dbReference type="SAM" id="Phobius"/>
    </source>
</evidence>
<comment type="caution">
    <text evidence="7">The sequence shown here is derived from an EMBL/GenBank/DDBJ whole genome shotgun (WGS) entry which is preliminary data.</text>
</comment>
<dbReference type="PROSITE" id="PS50835">
    <property type="entry name" value="IG_LIKE"/>
    <property type="match status" value="1"/>
</dbReference>
<dbReference type="InterPro" id="IPR013106">
    <property type="entry name" value="Ig_V-set"/>
</dbReference>
<reference evidence="7" key="1">
    <citation type="submission" date="2022-02" db="EMBL/GenBank/DDBJ databases">
        <title>Atlantic sturgeon de novo genome assembly.</title>
        <authorList>
            <person name="Stock M."/>
            <person name="Klopp C."/>
            <person name="Guiguen Y."/>
            <person name="Cabau C."/>
            <person name="Parinello H."/>
            <person name="Santidrian Yebra-Pimentel E."/>
            <person name="Kuhl H."/>
            <person name="Dirks R.P."/>
            <person name="Guessner J."/>
            <person name="Wuertz S."/>
            <person name="Du K."/>
            <person name="Schartl M."/>
        </authorList>
    </citation>
    <scope>NUCLEOTIDE SEQUENCE</scope>
    <source>
        <strain evidence="7">STURGEONOMICS-FGT-2020</strain>
        <tissue evidence="7">Whole blood</tissue>
    </source>
</reference>
<feature type="non-terminal residue" evidence="7">
    <location>
        <position position="326"/>
    </location>
</feature>
<dbReference type="InterPro" id="IPR003599">
    <property type="entry name" value="Ig_sub"/>
</dbReference>
<feature type="domain" description="Ig-like" evidence="6">
    <location>
        <begin position="149"/>
        <end position="203"/>
    </location>
</feature>
<dbReference type="InterPro" id="IPR036179">
    <property type="entry name" value="Ig-like_dom_sf"/>
</dbReference>
<evidence type="ECO:0000256" key="1">
    <source>
        <dbReference type="ARBA" id="ARBA00004370"/>
    </source>
</evidence>
<dbReference type="GO" id="GO:0016020">
    <property type="term" value="C:membrane"/>
    <property type="evidence" value="ECO:0007669"/>
    <property type="project" value="UniProtKB-SubCell"/>
</dbReference>
<feature type="transmembrane region" description="Helical" evidence="5">
    <location>
        <begin position="256"/>
        <end position="278"/>
    </location>
</feature>
<dbReference type="SUPFAM" id="SSF48726">
    <property type="entry name" value="Immunoglobulin"/>
    <property type="match status" value="2"/>
</dbReference>
<organism evidence="7 8">
    <name type="scientific">Acipenser oxyrinchus oxyrinchus</name>
    <dbReference type="NCBI Taxonomy" id="40147"/>
    <lineage>
        <taxon>Eukaryota</taxon>
        <taxon>Metazoa</taxon>
        <taxon>Chordata</taxon>
        <taxon>Craniata</taxon>
        <taxon>Vertebrata</taxon>
        <taxon>Euteleostomi</taxon>
        <taxon>Actinopterygii</taxon>
        <taxon>Chondrostei</taxon>
        <taxon>Acipenseriformes</taxon>
        <taxon>Acipenseridae</taxon>
        <taxon>Acipenser</taxon>
    </lineage>
</organism>
<name>A0AAD8CDY7_ACIOX</name>
<evidence type="ECO:0000256" key="2">
    <source>
        <dbReference type="ARBA" id="ARBA00022729"/>
    </source>
</evidence>
<keyword evidence="3 5" id="KW-0472">Membrane</keyword>
<evidence type="ECO:0000259" key="6">
    <source>
        <dbReference type="PROSITE" id="PS50835"/>
    </source>
</evidence>
<dbReference type="InterPro" id="IPR015631">
    <property type="entry name" value="CD2/SLAM_rcpt"/>
</dbReference>
<dbReference type="PANTHER" id="PTHR12080:SF55">
    <property type="entry name" value="LYMPHOCYTE FUNCTION-ASSOCIATED ANTIGEN 3"/>
    <property type="match status" value="1"/>
</dbReference>
<keyword evidence="5" id="KW-0812">Transmembrane</keyword>
<protein>
    <submittedName>
        <fullName evidence="7">SLAM family member 5-like</fullName>
    </submittedName>
</protein>
<comment type="subcellular location">
    <subcellularLocation>
        <location evidence="1">Membrane</location>
    </subcellularLocation>
</comment>
<keyword evidence="2" id="KW-0732">Signal</keyword>
<gene>
    <name evidence="7" type="primary">Cd84</name>
    <name evidence="7" type="ORF">AOXY_G38528</name>
</gene>
<keyword evidence="4" id="KW-0325">Glycoprotein</keyword>
<dbReference type="SMART" id="SM00409">
    <property type="entry name" value="IG"/>
    <property type="match status" value="2"/>
</dbReference>
<dbReference type="Proteomes" id="UP001230051">
    <property type="component" value="Unassembled WGS sequence"/>
</dbReference>
<accession>A0AAD8CDY7</accession>
<dbReference type="EMBL" id="JAGXEW010001304">
    <property type="protein sequence ID" value="KAK1129326.1"/>
    <property type="molecule type" value="Genomic_DNA"/>
</dbReference>
<sequence length="326" mass="36264">VSAVKEDTRFLLPLPASGQPRSAAQLATQQVKGIVGESFTFPVEIPNLQPDTEINWRYGPVELDSTIARIQNGKIEVFEKRFKARLQLDNMSSSLRINGLEREDSGFYQVETIRGNGFIKIFQLSVYSECHSRMFLKSTGVWLANRSCTLLCFVGSASEVNVFWIRDGKPLNTTELEISQEMQGDNVTYTCVASNPASNKSITVTPSDYCVKKEAMKVRILILISNSNPASNKNITVTPSHYCGKRNGNRGKNPDSYSLISFALATLSLNICYFVPFFMRTEGETTTIRPSTEITVRVLVFIVLSGVVIAVCVTVWKKINASSECR</sequence>
<dbReference type="InterPro" id="IPR013783">
    <property type="entry name" value="Ig-like_fold"/>
</dbReference>